<keyword evidence="3" id="KW-1185">Reference proteome</keyword>
<feature type="compositionally biased region" description="Basic and acidic residues" evidence="1">
    <location>
        <begin position="46"/>
        <end position="65"/>
    </location>
</feature>
<sequence>MELPVERDPPSGQCMDVNLFELQDKWYVDVNLFELQDCISALKYERRSPSRADDRGAAKAGEDARNWTASHSS</sequence>
<reference evidence="2 3" key="1">
    <citation type="journal article" date="2022" name="Nat. Plants">
        <title>Genomes of leafy and leafless Platanthera orchids illuminate the evolution of mycoheterotrophy.</title>
        <authorList>
            <person name="Li M.H."/>
            <person name="Liu K.W."/>
            <person name="Li Z."/>
            <person name="Lu H.C."/>
            <person name="Ye Q.L."/>
            <person name="Zhang D."/>
            <person name="Wang J.Y."/>
            <person name="Li Y.F."/>
            <person name="Zhong Z.M."/>
            <person name="Liu X."/>
            <person name="Yu X."/>
            <person name="Liu D.K."/>
            <person name="Tu X.D."/>
            <person name="Liu B."/>
            <person name="Hao Y."/>
            <person name="Liao X.Y."/>
            <person name="Jiang Y.T."/>
            <person name="Sun W.H."/>
            <person name="Chen J."/>
            <person name="Chen Y.Q."/>
            <person name="Ai Y."/>
            <person name="Zhai J.W."/>
            <person name="Wu S.S."/>
            <person name="Zhou Z."/>
            <person name="Hsiao Y.Y."/>
            <person name="Wu W.L."/>
            <person name="Chen Y.Y."/>
            <person name="Lin Y.F."/>
            <person name="Hsu J.L."/>
            <person name="Li C.Y."/>
            <person name="Wang Z.W."/>
            <person name="Zhao X."/>
            <person name="Zhong W.Y."/>
            <person name="Ma X.K."/>
            <person name="Ma L."/>
            <person name="Huang J."/>
            <person name="Chen G.Z."/>
            <person name="Huang M.Z."/>
            <person name="Huang L."/>
            <person name="Peng D.H."/>
            <person name="Luo Y.B."/>
            <person name="Zou S.Q."/>
            <person name="Chen S.P."/>
            <person name="Lan S."/>
            <person name="Tsai W.C."/>
            <person name="Van de Peer Y."/>
            <person name="Liu Z.J."/>
        </authorList>
    </citation>
    <scope>NUCLEOTIDE SEQUENCE [LARGE SCALE GENOMIC DNA]</scope>
    <source>
        <strain evidence="2">Lor287</strain>
    </source>
</reference>
<evidence type="ECO:0000313" key="3">
    <source>
        <dbReference type="Proteomes" id="UP001418222"/>
    </source>
</evidence>
<gene>
    <name evidence="2" type="ORF">KSP39_PZI004203</name>
</gene>
<accession>A0AAP0BWV2</accession>
<organism evidence="2 3">
    <name type="scientific">Platanthera zijinensis</name>
    <dbReference type="NCBI Taxonomy" id="2320716"/>
    <lineage>
        <taxon>Eukaryota</taxon>
        <taxon>Viridiplantae</taxon>
        <taxon>Streptophyta</taxon>
        <taxon>Embryophyta</taxon>
        <taxon>Tracheophyta</taxon>
        <taxon>Spermatophyta</taxon>
        <taxon>Magnoliopsida</taxon>
        <taxon>Liliopsida</taxon>
        <taxon>Asparagales</taxon>
        <taxon>Orchidaceae</taxon>
        <taxon>Orchidoideae</taxon>
        <taxon>Orchideae</taxon>
        <taxon>Orchidinae</taxon>
        <taxon>Platanthera</taxon>
    </lineage>
</organism>
<dbReference type="Proteomes" id="UP001418222">
    <property type="component" value="Unassembled WGS sequence"/>
</dbReference>
<protein>
    <submittedName>
        <fullName evidence="2">Uncharacterized protein</fullName>
    </submittedName>
</protein>
<feature type="region of interest" description="Disordered" evidence="1">
    <location>
        <begin position="46"/>
        <end position="73"/>
    </location>
</feature>
<dbReference type="AlphaFoldDB" id="A0AAP0BWV2"/>
<dbReference type="EMBL" id="JBBWWQ010000003">
    <property type="protein sequence ID" value="KAK8952035.1"/>
    <property type="molecule type" value="Genomic_DNA"/>
</dbReference>
<evidence type="ECO:0000313" key="2">
    <source>
        <dbReference type="EMBL" id="KAK8952035.1"/>
    </source>
</evidence>
<evidence type="ECO:0000256" key="1">
    <source>
        <dbReference type="SAM" id="MobiDB-lite"/>
    </source>
</evidence>
<name>A0AAP0BWV2_9ASPA</name>
<proteinExistence type="predicted"/>
<comment type="caution">
    <text evidence="2">The sequence shown here is derived from an EMBL/GenBank/DDBJ whole genome shotgun (WGS) entry which is preliminary data.</text>
</comment>